<evidence type="ECO:0000259" key="3">
    <source>
        <dbReference type="PROSITE" id="PS51762"/>
    </source>
</evidence>
<evidence type="ECO:0000256" key="1">
    <source>
        <dbReference type="SAM" id="MobiDB-lite"/>
    </source>
</evidence>
<feature type="domain" description="GH16" evidence="3">
    <location>
        <begin position="7"/>
        <end position="312"/>
    </location>
</feature>
<dbReference type="InterPro" id="IPR050546">
    <property type="entry name" value="Glycosyl_Hydrlase_16"/>
</dbReference>
<organism evidence="4 5">
    <name type="scientific">Escovopsis weberi</name>
    <dbReference type="NCBI Taxonomy" id="150374"/>
    <lineage>
        <taxon>Eukaryota</taxon>
        <taxon>Fungi</taxon>
        <taxon>Dikarya</taxon>
        <taxon>Ascomycota</taxon>
        <taxon>Pezizomycotina</taxon>
        <taxon>Sordariomycetes</taxon>
        <taxon>Hypocreomycetidae</taxon>
        <taxon>Hypocreales</taxon>
        <taxon>Hypocreaceae</taxon>
        <taxon>Escovopsis</taxon>
    </lineage>
</organism>
<keyword evidence="5" id="KW-1185">Reference proteome</keyword>
<feature type="region of interest" description="Disordered" evidence="1">
    <location>
        <begin position="319"/>
        <end position="340"/>
    </location>
</feature>
<dbReference type="SUPFAM" id="SSF49899">
    <property type="entry name" value="Concanavalin A-like lectins/glucanases"/>
    <property type="match status" value="1"/>
</dbReference>
<dbReference type="OrthoDB" id="192832at2759"/>
<dbReference type="PANTHER" id="PTHR10963:SF24">
    <property type="entry name" value="GLYCOSIDASE C21B10.07-RELATED"/>
    <property type="match status" value="1"/>
</dbReference>
<name>A0A0M8MWK5_ESCWE</name>
<evidence type="ECO:0000313" key="5">
    <source>
        <dbReference type="Proteomes" id="UP000053831"/>
    </source>
</evidence>
<proteinExistence type="predicted"/>
<gene>
    <name evidence="4" type="ORF">ESCO_006149</name>
</gene>
<protein>
    <submittedName>
        <fullName evidence="4">Putative endo-1</fullName>
    </submittedName>
</protein>
<evidence type="ECO:0000256" key="2">
    <source>
        <dbReference type="SAM" id="Phobius"/>
    </source>
</evidence>
<dbReference type="GO" id="GO:0009251">
    <property type="term" value="P:glucan catabolic process"/>
    <property type="evidence" value="ECO:0007669"/>
    <property type="project" value="TreeGrafter"/>
</dbReference>
<dbReference type="PROSITE" id="PS51762">
    <property type="entry name" value="GH16_2"/>
    <property type="match status" value="1"/>
</dbReference>
<dbReference type="InterPro" id="IPR000757">
    <property type="entry name" value="Beta-glucanase-like"/>
</dbReference>
<reference evidence="4 5" key="1">
    <citation type="submission" date="2015-07" db="EMBL/GenBank/DDBJ databases">
        <title>The genome of the fungus Escovopsis weberi, a specialized disease agent of ant agriculture.</title>
        <authorList>
            <person name="de Man T.J."/>
            <person name="Stajich J.E."/>
            <person name="Kubicek C.P."/>
            <person name="Chenthamara K."/>
            <person name="Atanasova L."/>
            <person name="Druzhinina I.S."/>
            <person name="Birnbaum S."/>
            <person name="Barribeau S.M."/>
            <person name="Teiling C."/>
            <person name="Suen G."/>
            <person name="Currie C."/>
            <person name="Gerardo N.M."/>
        </authorList>
    </citation>
    <scope>NUCLEOTIDE SEQUENCE [LARGE SCALE GENOMIC DNA]</scope>
</reference>
<dbReference type="EMBL" id="LGSR01000018">
    <property type="protein sequence ID" value="KOS20108.1"/>
    <property type="molecule type" value="Genomic_DNA"/>
</dbReference>
<dbReference type="Pfam" id="PF26113">
    <property type="entry name" value="GH16_XgeA"/>
    <property type="match status" value="1"/>
</dbReference>
<dbReference type="AlphaFoldDB" id="A0A0M8MWK5"/>
<keyword evidence="2" id="KW-0472">Membrane</keyword>
<dbReference type="Proteomes" id="UP000053831">
    <property type="component" value="Unassembled WGS sequence"/>
</dbReference>
<dbReference type="GO" id="GO:0004553">
    <property type="term" value="F:hydrolase activity, hydrolyzing O-glycosyl compounds"/>
    <property type="evidence" value="ECO:0007669"/>
    <property type="project" value="InterPro"/>
</dbReference>
<evidence type="ECO:0000313" key="4">
    <source>
        <dbReference type="EMBL" id="KOS20108.1"/>
    </source>
</evidence>
<dbReference type="STRING" id="150374.A0A0M8MWK5"/>
<keyword evidence="2" id="KW-1133">Transmembrane helix</keyword>
<dbReference type="Gene3D" id="2.60.120.200">
    <property type="match status" value="1"/>
</dbReference>
<feature type="transmembrane region" description="Helical" evidence="2">
    <location>
        <begin position="362"/>
        <end position="381"/>
    </location>
</feature>
<sequence>MGNGLSSRYELTEVYNASNFADKFNFVNLPDRNDGYVYYQRKEEAMSQGLYAIRDNEVYIGVDHSTDLTQSGLPGRASLRLESKSRYKYGLIVARFTHLPALRCGTWPAFWTVGDSWPAGGEIDLFEGFNEDGLNRPAFHVGGSDRLGACRLDGAGQSSQVSTANCDNKFQDPPLQWPGQGCTSADPRGLRAYSNGGTYALEWAGSHIKLYNFERGREPADLASPTPDTATWGTPSVFLKAPHCDIDSHFQAQRLVLDIAFCGNPTGTALWDSCWERTNHSTCADYVAGSPADFAETYFQIQDIRVFTMQRILHPERVSGGGGGRDAAWPPTRKRPGETEHRDVLNATLGFRPAGYSPMKNGSMRFGVSAFALFLVFALMLGA</sequence>
<dbReference type="InterPro" id="IPR013320">
    <property type="entry name" value="ConA-like_dom_sf"/>
</dbReference>
<dbReference type="PANTHER" id="PTHR10963">
    <property type="entry name" value="GLYCOSYL HYDROLASE-RELATED"/>
    <property type="match status" value="1"/>
</dbReference>
<keyword evidence="2" id="KW-0812">Transmembrane</keyword>
<comment type="caution">
    <text evidence="4">The sequence shown here is derived from an EMBL/GenBank/DDBJ whole genome shotgun (WGS) entry which is preliminary data.</text>
</comment>
<accession>A0A0M8MWK5</accession>